<comment type="caution">
    <text evidence="2">The sequence shown here is derived from an EMBL/GenBank/DDBJ whole genome shotgun (WGS) entry which is preliminary data.</text>
</comment>
<evidence type="ECO:0000313" key="3">
    <source>
        <dbReference type="Proteomes" id="UP001305414"/>
    </source>
</evidence>
<dbReference type="AlphaFoldDB" id="A0AAN7Z7Y1"/>
<evidence type="ECO:0000256" key="1">
    <source>
        <dbReference type="SAM" id="MobiDB-lite"/>
    </source>
</evidence>
<sequence length="73" mass="7536">MELEHEPLIEARVGKVPVEPGPREGGEIVSEHDEVVGAVFGFAGGGCLQGDLQAVASKALGTRPAHEDGDMAD</sequence>
<dbReference type="EMBL" id="JAWHQM010000036">
    <property type="protein sequence ID" value="KAK5633857.1"/>
    <property type="molecule type" value="Genomic_DNA"/>
</dbReference>
<reference evidence="2 3" key="1">
    <citation type="submission" date="2023-10" db="EMBL/GenBank/DDBJ databases">
        <title>Draft genome sequence of Xylaria bambusicola isolate GMP-LS, the root and basal stem rot pathogen of sugarcane in Indonesia.</title>
        <authorList>
            <person name="Selvaraj P."/>
            <person name="Muralishankar V."/>
            <person name="Muruganantham S."/>
            <person name="Sp S."/>
            <person name="Haryani S."/>
            <person name="Lau K.J.X."/>
            <person name="Naqvi N.I."/>
        </authorList>
    </citation>
    <scope>NUCLEOTIDE SEQUENCE [LARGE SCALE GENOMIC DNA]</scope>
    <source>
        <strain evidence="2">GMP-LS</strain>
    </source>
</reference>
<feature type="region of interest" description="Disordered" evidence="1">
    <location>
        <begin position="1"/>
        <end position="27"/>
    </location>
</feature>
<accession>A0AAN7Z7Y1</accession>
<protein>
    <submittedName>
        <fullName evidence="2">Uncharacterized protein</fullName>
    </submittedName>
</protein>
<feature type="compositionally biased region" description="Basic and acidic residues" evidence="1">
    <location>
        <begin position="1"/>
        <end position="13"/>
    </location>
</feature>
<name>A0AAN7Z7Y1_9PEZI</name>
<dbReference type="Proteomes" id="UP001305414">
    <property type="component" value="Unassembled WGS sequence"/>
</dbReference>
<gene>
    <name evidence="2" type="ORF">RRF57_009571</name>
</gene>
<organism evidence="2 3">
    <name type="scientific">Xylaria bambusicola</name>
    <dbReference type="NCBI Taxonomy" id="326684"/>
    <lineage>
        <taxon>Eukaryota</taxon>
        <taxon>Fungi</taxon>
        <taxon>Dikarya</taxon>
        <taxon>Ascomycota</taxon>
        <taxon>Pezizomycotina</taxon>
        <taxon>Sordariomycetes</taxon>
        <taxon>Xylariomycetidae</taxon>
        <taxon>Xylariales</taxon>
        <taxon>Xylariaceae</taxon>
        <taxon>Xylaria</taxon>
    </lineage>
</organism>
<proteinExistence type="predicted"/>
<evidence type="ECO:0000313" key="2">
    <source>
        <dbReference type="EMBL" id="KAK5633857.1"/>
    </source>
</evidence>
<keyword evidence="3" id="KW-1185">Reference proteome</keyword>